<keyword evidence="3" id="KW-0812">Transmembrane</keyword>
<evidence type="ECO:0000256" key="5">
    <source>
        <dbReference type="ARBA" id="ARBA00023237"/>
    </source>
</evidence>
<keyword evidence="2" id="KW-1134">Transmembrane beta strand</keyword>
<dbReference type="InterPro" id="IPR051906">
    <property type="entry name" value="TolC-like"/>
</dbReference>
<organism evidence="6 7">
    <name type="scientific">Bacteroides cellulosilyticus</name>
    <dbReference type="NCBI Taxonomy" id="246787"/>
    <lineage>
        <taxon>Bacteria</taxon>
        <taxon>Pseudomonadati</taxon>
        <taxon>Bacteroidota</taxon>
        <taxon>Bacteroidia</taxon>
        <taxon>Bacteroidales</taxon>
        <taxon>Bacteroidaceae</taxon>
        <taxon>Bacteroides</taxon>
    </lineage>
</organism>
<protein>
    <submittedName>
        <fullName evidence="6">Outer membrane efflux protein</fullName>
    </submittedName>
</protein>
<keyword evidence="5" id="KW-0998">Cell outer membrane</keyword>
<dbReference type="Proteomes" id="UP000061809">
    <property type="component" value="Chromosome"/>
</dbReference>
<dbReference type="PANTHER" id="PTHR30026">
    <property type="entry name" value="OUTER MEMBRANE PROTEIN TOLC"/>
    <property type="match status" value="1"/>
</dbReference>
<dbReference type="KEGG" id="bcel:BcellWH2_03102"/>
<dbReference type="RefSeq" id="WP_081679783.1">
    <property type="nucleotide sequence ID" value="NZ_CP012801.1"/>
</dbReference>
<reference evidence="6 7" key="1">
    <citation type="journal article" date="2015" name="Science">
        <title>Genetic determinants of in vivo fitness and diet responsiveness in multiple human gut Bacteroides.</title>
        <authorList>
            <person name="Wu M."/>
            <person name="McNulty N.P."/>
            <person name="Rodionov D.A."/>
            <person name="Khoroshkin M.S."/>
            <person name="Griffin N.W."/>
            <person name="Cheng J."/>
            <person name="Latreille P."/>
            <person name="Kerstetter R.A."/>
            <person name="Terrapon N."/>
            <person name="Henrissat B."/>
            <person name="Osterman A.L."/>
            <person name="Gordon J.I."/>
        </authorList>
    </citation>
    <scope>NUCLEOTIDE SEQUENCE [LARGE SCALE GENOMIC DNA]</scope>
    <source>
        <strain evidence="6 7">WH2</strain>
    </source>
</reference>
<evidence type="ECO:0000256" key="3">
    <source>
        <dbReference type="ARBA" id="ARBA00022692"/>
    </source>
</evidence>
<gene>
    <name evidence="6" type="ORF">BcellWH2_03102</name>
</gene>
<dbReference type="PANTHER" id="PTHR30026:SF20">
    <property type="entry name" value="OUTER MEMBRANE PROTEIN TOLC"/>
    <property type="match status" value="1"/>
</dbReference>
<evidence type="ECO:0000256" key="2">
    <source>
        <dbReference type="ARBA" id="ARBA00022452"/>
    </source>
</evidence>
<dbReference type="GO" id="GO:1990281">
    <property type="term" value="C:efflux pump complex"/>
    <property type="evidence" value="ECO:0007669"/>
    <property type="project" value="TreeGrafter"/>
</dbReference>
<evidence type="ECO:0000256" key="4">
    <source>
        <dbReference type="ARBA" id="ARBA00023136"/>
    </source>
</evidence>
<dbReference type="PATRIC" id="fig|246787.4.peg.3209"/>
<dbReference type="GO" id="GO:0015562">
    <property type="term" value="F:efflux transmembrane transporter activity"/>
    <property type="evidence" value="ECO:0007669"/>
    <property type="project" value="InterPro"/>
</dbReference>
<dbReference type="AlphaFoldDB" id="A0A0N7IFJ0"/>
<dbReference type="GO" id="GO:0009279">
    <property type="term" value="C:cell outer membrane"/>
    <property type="evidence" value="ECO:0007669"/>
    <property type="project" value="UniProtKB-SubCell"/>
</dbReference>
<dbReference type="Gene3D" id="1.20.1600.10">
    <property type="entry name" value="Outer membrane efflux proteins (OEP)"/>
    <property type="match status" value="1"/>
</dbReference>
<dbReference type="SUPFAM" id="SSF56954">
    <property type="entry name" value="Outer membrane efflux proteins (OEP)"/>
    <property type="match status" value="1"/>
</dbReference>
<comment type="subcellular location">
    <subcellularLocation>
        <location evidence="1">Cell outer membrane</location>
    </subcellularLocation>
</comment>
<evidence type="ECO:0000313" key="7">
    <source>
        <dbReference type="Proteomes" id="UP000061809"/>
    </source>
</evidence>
<evidence type="ECO:0000313" key="6">
    <source>
        <dbReference type="EMBL" id="ALJ60339.1"/>
    </source>
</evidence>
<dbReference type="GO" id="GO:0015288">
    <property type="term" value="F:porin activity"/>
    <property type="evidence" value="ECO:0007669"/>
    <property type="project" value="TreeGrafter"/>
</dbReference>
<evidence type="ECO:0000256" key="1">
    <source>
        <dbReference type="ARBA" id="ARBA00004442"/>
    </source>
</evidence>
<accession>A0A0N7IFJ0</accession>
<name>A0A0N7IFJ0_9BACE</name>
<keyword evidence="4" id="KW-0472">Membrane</keyword>
<dbReference type="EMBL" id="CP012801">
    <property type="protein sequence ID" value="ALJ60339.1"/>
    <property type="molecule type" value="Genomic_DNA"/>
</dbReference>
<sequence length="497" mass="57521">MIYKLGLHYIIPVIRTQLSHNRYYFCILLLLLSITRSSAQCSYTLNDILDKVMCNSPEYRLQKIQSEIDHRTYEINMASLLPSVSMAFSGPSYSKTISPVSQADGSIKYLEVDNLQGNLSLNANVPLEWTGGQFSLNSNLSIYRNNRDDNLLTSYSLNYYHLSYNQPLDFFSVNKWNRRIIKANRTKAELEQTESLFELKYNTLQLFFEIVAKKTEIVQLAHQTESLQKLYELSKAAYAAGKMLETDLESMAIKIASIANQTEGNKEELNKLFELLNMETGLCFTTSGTNFIYPDFPVFTINTELALSQMNDKIENLYKVQLLSQERATSQLKRKRWGSASLSMGIGMSASANDFKRLSESKITDYNASLNFSFPITGWVSQKKEYENAKLNYEKLVISKQKYMDSQKIELLNLISTIRLNRKTYDYLLNQKQLLQKEENVKRNLFQSQRIIFNELEEVMDRQIQNEQNIIQTIANVYLNTCEIEKMTATDFFLVRK</sequence>
<proteinExistence type="predicted"/>